<name>A0ABS7IUL2_9SPHN</name>
<feature type="transmembrane region" description="Helical" evidence="2">
    <location>
        <begin position="88"/>
        <end position="110"/>
    </location>
</feature>
<keyword evidence="2" id="KW-0812">Transmembrane</keyword>
<dbReference type="SUPFAM" id="SSF55073">
    <property type="entry name" value="Nucleotide cyclase"/>
    <property type="match status" value="1"/>
</dbReference>
<sequence>MREMIAGLVTPAMAVVFVVLFLILWHRGKMGSYVLAFAISYMFFAAGFMVTHVLDTAAFYTWHVTQFFYTVSTVCIAWGLARRVGQPTYLGIFLTIYVVAALALGAAIVLSPDVSARLVIVNIGYGVMAVVTMMNLLAAKRRRGIDNLIIGVQAVVAAQFLVRPSLTLLVETSISPSEYRESLYYAVLSLSVALISVISAMVLVGACIYDQVRAVRQRAELDALTGLRTRRAFEKDVVAMMDKAKAQGRPVALVVADIDHFKAVNDVYGHQVGDMAIAAFGEVIQDTIRDGDIAGRIGGEEFCVLAWNCEGAAAVAMADRIRTRFAALQVDGLPEGHRLTASFGVAGRREGEGYGKVFARSDAALYRAKETGRNRTLGDESGASADRVTSIVSEVDSLRRVRKA</sequence>
<accession>A0ABS7IUL2</accession>
<comment type="caution">
    <text evidence="4">The sequence shown here is derived from an EMBL/GenBank/DDBJ whole genome shotgun (WGS) entry which is preliminary data.</text>
</comment>
<dbReference type="PANTHER" id="PTHR45138:SF24">
    <property type="entry name" value="DIGUANYLATE CYCLASE DGCC-RELATED"/>
    <property type="match status" value="1"/>
</dbReference>
<dbReference type="InterPro" id="IPR000160">
    <property type="entry name" value="GGDEF_dom"/>
</dbReference>
<gene>
    <name evidence="4" type="ORF">K3152_01265</name>
</gene>
<feature type="transmembrane region" description="Helical" evidence="2">
    <location>
        <begin position="145"/>
        <end position="162"/>
    </location>
</feature>
<dbReference type="PROSITE" id="PS50887">
    <property type="entry name" value="GGDEF"/>
    <property type="match status" value="1"/>
</dbReference>
<feature type="transmembrane region" description="Helical" evidence="2">
    <location>
        <begin position="32"/>
        <end position="54"/>
    </location>
</feature>
<feature type="transmembrane region" description="Helical" evidence="2">
    <location>
        <begin position="60"/>
        <end position="81"/>
    </location>
</feature>
<keyword evidence="2" id="KW-1133">Transmembrane helix</keyword>
<dbReference type="CDD" id="cd01949">
    <property type="entry name" value="GGDEF"/>
    <property type="match status" value="1"/>
</dbReference>
<evidence type="ECO:0000256" key="1">
    <source>
        <dbReference type="ARBA" id="ARBA00012528"/>
    </source>
</evidence>
<proteinExistence type="predicted"/>
<dbReference type="NCBIfam" id="TIGR00254">
    <property type="entry name" value="GGDEF"/>
    <property type="match status" value="1"/>
</dbReference>
<dbReference type="InterPro" id="IPR029787">
    <property type="entry name" value="Nucleotide_cyclase"/>
</dbReference>
<dbReference type="InterPro" id="IPR043128">
    <property type="entry name" value="Rev_trsase/Diguanyl_cyclase"/>
</dbReference>
<feature type="transmembrane region" description="Helical" evidence="2">
    <location>
        <begin position="182"/>
        <end position="209"/>
    </location>
</feature>
<dbReference type="EMBL" id="JAIGNK010000001">
    <property type="protein sequence ID" value="MBX7456868.1"/>
    <property type="molecule type" value="Genomic_DNA"/>
</dbReference>
<protein>
    <recommendedName>
        <fullName evidence="1">diguanylate cyclase</fullName>
        <ecNumber evidence="1">2.7.7.65</ecNumber>
    </recommendedName>
</protein>
<dbReference type="Pfam" id="PF00990">
    <property type="entry name" value="GGDEF"/>
    <property type="match status" value="1"/>
</dbReference>
<keyword evidence="5" id="KW-1185">Reference proteome</keyword>
<dbReference type="EC" id="2.7.7.65" evidence="1"/>
<dbReference type="RefSeq" id="WP_221572290.1">
    <property type="nucleotide sequence ID" value="NZ_JAIGNK010000001.1"/>
</dbReference>
<feature type="domain" description="GGDEF" evidence="3">
    <location>
        <begin position="249"/>
        <end position="381"/>
    </location>
</feature>
<feature type="transmembrane region" description="Helical" evidence="2">
    <location>
        <begin position="116"/>
        <end position="138"/>
    </location>
</feature>
<dbReference type="SMART" id="SM00267">
    <property type="entry name" value="GGDEF"/>
    <property type="match status" value="1"/>
</dbReference>
<dbReference type="InterPro" id="IPR050469">
    <property type="entry name" value="Diguanylate_Cyclase"/>
</dbReference>
<evidence type="ECO:0000313" key="5">
    <source>
        <dbReference type="Proteomes" id="UP000783253"/>
    </source>
</evidence>
<dbReference type="Proteomes" id="UP000783253">
    <property type="component" value="Unassembled WGS sequence"/>
</dbReference>
<dbReference type="Gene3D" id="3.30.70.270">
    <property type="match status" value="1"/>
</dbReference>
<feature type="transmembrane region" description="Helical" evidence="2">
    <location>
        <begin position="6"/>
        <end position="25"/>
    </location>
</feature>
<organism evidence="4 5">
    <name type="scientific">Qipengyuania polymorpha</name>
    <dbReference type="NCBI Taxonomy" id="2867234"/>
    <lineage>
        <taxon>Bacteria</taxon>
        <taxon>Pseudomonadati</taxon>
        <taxon>Pseudomonadota</taxon>
        <taxon>Alphaproteobacteria</taxon>
        <taxon>Sphingomonadales</taxon>
        <taxon>Erythrobacteraceae</taxon>
        <taxon>Qipengyuania</taxon>
    </lineage>
</organism>
<keyword evidence="2" id="KW-0472">Membrane</keyword>
<evidence type="ECO:0000256" key="2">
    <source>
        <dbReference type="SAM" id="Phobius"/>
    </source>
</evidence>
<evidence type="ECO:0000259" key="3">
    <source>
        <dbReference type="PROSITE" id="PS50887"/>
    </source>
</evidence>
<reference evidence="4 5" key="1">
    <citation type="submission" date="2021-08" db="EMBL/GenBank/DDBJ databases">
        <title>Comparative Genomics Analysis of the Genus Qipengyuania Reveals Extensive Genetic Diversity and Metabolic Versatility, Including the Description of Fifteen Novel Species.</title>
        <authorList>
            <person name="Liu Y."/>
        </authorList>
    </citation>
    <scope>NUCLEOTIDE SEQUENCE [LARGE SCALE GENOMIC DNA]</scope>
    <source>
        <strain evidence="4 5">1NDH17</strain>
    </source>
</reference>
<evidence type="ECO:0000313" key="4">
    <source>
        <dbReference type="EMBL" id="MBX7456868.1"/>
    </source>
</evidence>
<dbReference type="PANTHER" id="PTHR45138">
    <property type="entry name" value="REGULATORY COMPONENTS OF SENSORY TRANSDUCTION SYSTEM"/>
    <property type="match status" value="1"/>
</dbReference>